<evidence type="ECO:0000313" key="1">
    <source>
        <dbReference type="EMBL" id="CAB4163082.1"/>
    </source>
</evidence>
<organism evidence="1">
    <name type="scientific">uncultured Caudovirales phage</name>
    <dbReference type="NCBI Taxonomy" id="2100421"/>
    <lineage>
        <taxon>Viruses</taxon>
        <taxon>Duplodnaviria</taxon>
        <taxon>Heunggongvirae</taxon>
        <taxon>Uroviricota</taxon>
        <taxon>Caudoviricetes</taxon>
        <taxon>Peduoviridae</taxon>
        <taxon>Maltschvirus</taxon>
        <taxon>Maltschvirus maltsch</taxon>
    </lineage>
</organism>
<name>A0A6J5NW92_9CAUD</name>
<gene>
    <name evidence="1" type="ORF">UFOVP799_16</name>
</gene>
<reference evidence="1" key="1">
    <citation type="submission" date="2020-04" db="EMBL/GenBank/DDBJ databases">
        <authorList>
            <person name="Chiriac C."/>
            <person name="Salcher M."/>
            <person name="Ghai R."/>
            <person name="Kavagutti S V."/>
        </authorList>
    </citation>
    <scope>NUCLEOTIDE SEQUENCE</scope>
</reference>
<proteinExistence type="predicted"/>
<sequence length="85" mass="9505">MLAENGRIAVGDMFMKFPDGREAIFPRDGKAVVYMPEVQMMDIKCRICKKIKPHKVILEFGEMPKGLVCVECFGCGVVGIEKVPE</sequence>
<accession>A0A6J5NW92</accession>
<dbReference type="EMBL" id="LR796741">
    <property type="protein sequence ID" value="CAB4163082.1"/>
    <property type="molecule type" value="Genomic_DNA"/>
</dbReference>
<protein>
    <submittedName>
        <fullName evidence="1">Uncharacterized protein</fullName>
    </submittedName>
</protein>